<sequence length="560" mass="64270">MIFADGTKKSIEGILRVFEDFDKMSGLKISMEKSTLFMAGNDTSRKETLSYFQFTAGELPVRYLGLPLLTKNMTISDYLPLIEKIRKRVNSWTGRFLSYAGRMQLINSVIMSLTNFSMAAAFQVAALKRLKESARFSLVGPDLNGKKAKVAWSEVCKLKEEGEKKNKTKTCHQKSCHKNCDKNRNIDICKRKRRWDERMMREIFVPGDIHILRKNQPVLTRNGVYSVKSGYDLAFSLHNQELLEDQNAIPSLNPLKARVWNVKVPSKIKVFIWKSLSGAIAVNDGLNARGMRCDNLCQICGMDGESINHVLFACTLARKIWAISGFPSPPGGFNVDSVFQNVSYLLRVCKDQRWDVGLTKVFPWIMWYMWKNRNFLLFDGFTYEGEQVFGKAREASELWYLAQDLENDDEGRGIGGLCIRDTTWKAPPWDTKILGASWVLRDHRGVVLLHSRRSFGLVGTKDEVFFISVVWAMESMASHRCLKVHFSFERPELVNAINRPKAWPSFKSKVTQIRAILDNFLVSARLIAKSAHKDRWFQSYVAQGYPYWLSNLFDREALRV</sequence>
<dbReference type="EMBL" id="JAAMPC010000009">
    <property type="protein sequence ID" value="KAG2292242.1"/>
    <property type="molecule type" value="Genomic_DNA"/>
</dbReference>
<feature type="domain" description="Reverse transcriptase zinc-binding" evidence="2">
    <location>
        <begin position="225"/>
        <end position="321"/>
    </location>
</feature>
<protein>
    <recommendedName>
        <fullName evidence="2">Reverse transcriptase zinc-binding domain-containing protein</fullName>
    </recommendedName>
</protein>
<evidence type="ECO:0000256" key="1">
    <source>
        <dbReference type="SAM" id="Phobius"/>
    </source>
</evidence>
<dbReference type="OrthoDB" id="1929473at2759"/>
<evidence type="ECO:0000313" key="3">
    <source>
        <dbReference type="EMBL" id="KAG2292242.1"/>
    </source>
</evidence>
<proteinExistence type="predicted"/>
<name>A0A8X7RQE4_BRACI</name>
<evidence type="ECO:0000313" key="4">
    <source>
        <dbReference type="Proteomes" id="UP000886595"/>
    </source>
</evidence>
<keyword evidence="1" id="KW-1133">Transmembrane helix</keyword>
<keyword evidence="4" id="KW-1185">Reference proteome</keyword>
<dbReference type="Pfam" id="PF13966">
    <property type="entry name" value="zf-RVT"/>
    <property type="match status" value="1"/>
</dbReference>
<reference evidence="3 4" key="1">
    <citation type="submission" date="2020-02" db="EMBL/GenBank/DDBJ databases">
        <authorList>
            <person name="Ma Q."/>
            <person name="Huang Y."/>
            <person name="Song X."/>
            <person name="Pei D."/>
        </authorList>
    </citation>
    <scope>NUCLEOTIDE SEQUENCE [LARGE SCALE GENOMIC DNA]</scope>
    <source>
        <strain evidence="3">Sxm20200214</strain>
        <tissue evidence="3">Leaf</tissue>
    </source>
</reference>
<organism evidence="3 4">
    <name type="scientific">Brassica carinata</name>
    <name type="common">Ethiopian mustard</name>
    <name type="synonym">Abyssinian cabbage</name>
    <dbReference type="NCBI Taxonomy" id="52824"/>
    <lineage>
        <taxon>Eukaryota</taxon>
        <taxon>Viridiplantae</taxon>
        <taxon>Streptophyta</taxon>
        <taxon>Embryophyta</taxon>
        <taxon>Tracheophyta</taxon>
        <taxon>Spermatophyta</taxon>
        <taxon>Magnoliopsida</taxon>
        <taxon>eudicotyledons</taxon>
        <taxon>Gunneridae</taxon>
        <taxon>Pentapetalae</taxon>
        <taxon>rosids</taxon>
        <taxon>malvids</taxon>
        <taxon>Brassicales</taxon>
        <taxon>Brassicaceae</taxon>
        <taxon>Brassiceae</taxon>
        <taxon>Brassica</taxon>
    </lineage>
</organism>
<dbReference type="InterPro" id="IPR026960">
    <property type="entry name" value="RVT-Znf"/>
</dbReference>
<keyword evidence="1" id="KW-0472">Membrane</keyword>
<dbReference type="Proteomes" id="UP000886595">
    <property type="component" value="Unassembled WGS sequence"/>
</dbReference>
<feature type="transmembrane region" description="Helical" evidence="1">
    <location>
        <begin position="105"/>
        <end position="127"/>
    </location>
</feature>
<accession>A0A8X7RQE4</accession>
<gene>
    <name evidence="3" type="ORF">Bca52824_038911</name>
</gene>
<dbReference type="PANTHER" id="PTHR33116:SF78">
    <property type="entry name" value="OS12G0587133 PROTEIN"/>
    <property type="match status" value="1"/>
</dbReference>
<dbReference type="PANTHER" id="PTHR33116">
    <property type="entry name" value="REVERSE TRANSCRIPTASE ZINC-BINDING DOMAIN-CONTAINING PROTEIN-RELATED-RELATED"/>
    <property type="match status" value="1"/>
</dbReference>
<dbReference type="AlphaFoldDB" id="A0A8X7RQE4"/>
<comment type="caution">
    <text evidence="3">The sequence shown here is derived from an EMBL/GenBank/DDBJ whole genome shotgun (WGS) entry which is preliminary data.</text>
</comment>
<evidence type="ECO:0000259" key="2">
    <source>
        <dbReference type="Pfam" id="PF13966"/>
    </source>
</evidence>
<keyword evidence="1" id="KW-0812">Transmembrane</keyword>